<accession>A0A2A1KA57</accession>
<keyword evidence="1" id="KW-0812">Transmembrane</keyword>
<dbReference type="PANTHER" id="PTHR35531:SF1">
    <property type="entry name" value="INNER MEMBRANE PROTEIN YBCI-RELATED"/>
    <property type="match status" value="1"/>
</dbReference>
<keyword evidence="5" id="KW-1185">Reference proteome</keyword>
<sequence length="172" mass="18714">MTGKTHVSAGLLVGALTTEHFQTDLFSTVTVICLSVVSSLLPDICHTGSKIGRKLKLLSLIIRLLFGHRTFTHSLLFIGIIVFLLNLIQTPTYYLVSIIGGMASHVILDMLTPRGVKLLYPIPLTIKFPFTFKTGGLVDVSLATALSIGALYILFQTSISHLLKYISQSILG</sequence>
<dbReference type="PIRSF" id="PIRSF030780">
    <property type="entry name" value="Md_memb_hyd_prd"/>
    <property type="match status" value="1"/>
</dbReference>
<dbReference type="Pfam" id="PF04307">
    <property type="entry name" value="YdjM"/>
    <property type="match status" value="1"/>
</dbReference>
<dbReference type="GO" id="GO:0016787">
    <property type="term" value="F:hydrolase activity"/>
    <property type="evidence" value="ECO:0007669"/>
    <property type="project" value="UniProtKB-KW"/>
</dbReference>
<dbReference type="OMA" id="GHRGMTH"/>
<protein>
    <submittedName>
        <fullName evidence="2">Metal-dependent hydrolase</fullName>
    </submittedName>
</protein>
<dbReference type="RefSeq" id="WP_011275181.1">
    <property type="nucleotide sequence ID" value="NZ_BKAY01000016.1"/>
</dbReference>
<dbReference type="Proteomes" id="UP001269271">
    <property type="component" value="Unassembled WGS sequence"/>
</dbReference>
<proteinExistence type="predicted"/>
<dbReference type="EMBL" id="JAVSOO010000037">
    <property type="protein sequence ID" value="MDT4287522.1"/>
    <property type="molecule type" value="Genomic_DNA"/>
</dbReference>
<feature type="transmembrane region" description="Helical" evidence="1">
    <location>
        <begin position="66"/>
        <end position="87"/>
    </location>
</feature>
<gene>
    <name evidence="3" type="ORF">CV019_06415</name>
    <name evidence="2" type="ORF">RO950_11085</name>
</gene>
<keyword evidence="2" id="KW-0378">Hydrolase</keyword>
<comment type="caution">
    <text evidence="3">The sequence shown here is derived from an EMBL/GenBank/DDBJ whole genome shotgun (WGS) entry which is preliminary data.</text>
</comment>
<evidence type="ECO:0000313" key="3">
    <source>
        <dbReference type="EMBL" id="PPJ75111.1"/>
    </source>
</evidence>
<organism evidence="3 4">
    <name type="scientific">Staphylococcus haemolyticus</name>
    <dbReference type="NCBI Taxonomy" id="1283"/>
    <lineage>
        <taxon>Bacteria</taxon>
        <taxon>Bacillati</taxon>
        <taxon>Bacillota</taxon>
        <taxon>Bacilli</taxon>
        <taxon>Bacillales</taxon>
        <taxon>Staphylococcaceae</taxon>
        <taxon>Staphylococcus</taxon>
    </lineage>
</organism>
<evidence type="ECO:0000313" key="5">
    <source>
        <dbReference type="Proteomes" id="UP001269271"/>
    </source>
</evidence>
<keyword evidence="1" id="KW-0472">Membrane</keyword>
<dbReference type="InterPro" id="IPR007404">
    <property type="entry name" value="YdjM-like"/>
</dbReference>
<evidence type="ECO:0000256" key="1">
    <source>
        <dbReference type="SAM" id="Phobius"/>
    </source>
</evidence>
<feature type="transmembrane region" description="Helical" evidence="1">
    <location>
        <begin position="93"/>
        <end position="111"/>
    </location>
</feature>
<reference evidence="2 5" key="2">
    <citation type="submission" date="2023-08" db="EMBL/GenBank/DDBJ databases">
        <title>Genomic surveillance of Staphylococcus haemolyticus neonatal outbreak in southern France.</title>
        <authorList>
            <person name="Magnan C."/>
            <person name="Morsli M."/>
            <person name="Thiery B."/>
            <person name="Salipante F."/>
            <person name="Attar J."/>
            <person name="Massimo D.M."/>
            <person name="Ory J."/>
            <person name="Pantel A."/>
            <person name="Lavigne J.-P."/>
        </authorList>
    </citation>
    <scope>NUCLEOTIDE SEQUENCE [LARGE SCALE GENOMIC DNA]</scope>
    <source>
        <strain evidence="2 5">NSH026</strain>
    </source>
</reference>
<dbReference type="PANTHER" id="PTHR35531">
    <property type="entry name" value="INNER MEMBRANE PROTEIN YBCI-RELATED"/>
    <property type="match status" value="1"/>
</dbReference>
<name>A0A2A1KA57_STAHA</name>
<dbReference type="EMBL" id="PGWX01000280">
    <property type="protein sequence ID" value="PPJ75111.1"/>
    <property type="molecule type" value="Genomic_DNA"/>
</dbReference>
<dbReference type="STRING" id="1283.ShL2_00762"/>
<dbReference type="KEGG" id="shh:ShL2_00762"/>
<keyword evidence="1" id="KW-1133">Transmembrane helix</keyword>
<dbReference type="AlphaFoldDB" id="A0A2A1KA57"/>
<dbReference type="GeneID" id="93780251"/>
<evidence type="ECO:0000313" key="4">
    <source>
        <dbReference type="Proteomes" id="UP000238153"/>
    </source>
</evidence>
<dbReference type="InterPro" id="IPR016956">
    <property type="entry name" value="YdjM"/>
</dbReference>
<feature type="transmembrane region" description="Helical" evidence="1">
    <location>
        <begin position="132"/>
        <end position="155"/>
    </location>
</feature>
<dbReference type="Proteomes" id="UP000238153">
    <property type="component" value="Unassembled WGS sequence"/>
</dbReference>
<reference evidence="3 4" key="1">
    <citation type="submission" date="2017-11" db="EMBL/GenBank/DDBJ databases">
        <authorList>
            <person name="Founou R.C."/>
            <person name="Founou L."/>
            <person name="Allam M."/>
            <person name="Ismail A."/>
            <person name="Essack S.Y."/>
        </authorList>
    </citation>
    <scope>NUCLEOTIDE SEQUENCE [LARGE SCALE GENOMIC DNA]</scope>
    <source>
        <strain evidence="3 4">G811N2B1</strain>
    </source>
</reference>
<evidence type="ECO:0000313" key="2">
    <source>
        <dbReference type="EMBL" id="MDT4287522.1"/>
    </source>
</evidence>